<reference evidence="3" key="1">
    <citation type="submission" date="2018-05" db="EMBL/GenBank/DDBJ databases">
        <authorList>
            <person name="Du Z."/>
            <person name="Wang X."/>
        </authorList>
    </citation>
    <scope>NUCLEOTIDE SEQUENCE [LARGE SCALE GENOMIC DNA]</scope>
    <source>
        <strain evidence="3">CQN31</strain>
    </source>
</reference>
<dbReference type="EMBL" id="QGNA01000001">
    <property type="protein sequence ID" value="PWS37748.1"/>
    <property type="molecule type" value="Genomic_DNA"/>
</dbReference>
<name>A0A317FJC5_9PROT</name>
<sequence>MLSCVPRFLVRQVRRAAPAKAPAAGAGVGGTVGAVRAVRRVSRPLRVCRDAGALSLAAAGPTATPAQAPPPAEPAPGGAGQPGGVATADPRFALLPGELLFGANPPFAPTPGGGPEGEIGPPVRVPEIPPPVPAEVPEPAALLWLPMALALVVLVRRLRRADRVS</sequence>
<keyword evidence="3" id="KW-1185">Reference proteome</keyword>
<dbReference type="RefSeq" id="WP_109868370.1">
    <property type="nucleotide sequence ID" value="NZ_QGNA01000001.1"/>
</dbReference>
<comment type="caution">
    <text evidence="2">The sequence shown here is derived from an EMBL/GenBank/DDBJ whole genome shotgun (WGS) entry which is preliminary data.</text>
</comment>
<dbReference type="AlphaFoldDB" id="A0A317FJC5"/>
<feature type="region of interest" description="Disordered" evidence="1">
    <location>
        <begin position="59"/>
        <end position="88"/>
    </location>
</feature>
<proteinExistence type="predicted"/>
<evidence type="ECO:0000313" key="3">
    <source>
        <dbReference type="Proteomes" id="UP000245765"/>
    </source>
</evidence>
<organism evidence="2 3">
    <name type="scientific">Falsiroseomonas bella</name>
    <dbReference type="NCBI Taxonomy" id="2184016"/>
    <lineage>
        <taxon>Bacteria</taxon>
        <taxon>Pseudomonadati</taxon>
        <taxon>Pseudomonadota</taxon>
        <taxon>Alphaproteobacteria</taxon>
        <taxon>Acetobacterales</taxon>
        <taxon>Roseomonadaceae</taxon>
        <taxon>Falsiroseomonas</taxon>
    </lineage>
</organism>
<evidence type="ECO:0000256" key="1">
    <source>
        <dbReference type="SAM" id="MobiDB-lite"/>
    </source>
</evidence>
<accession>A0A317FJC5</accession>
<dbReference type="Proteomes" id="UP000245765">
    <property type="component" value="Unassembled WGS sequence"/>
</dbReference>
<evidence type="ECO:0000313" key="2">
    <source>
        <dbReference type="EMBL" id="PWS37748.1"/>
    </source>
</evidence>
<gene>
    <name evidence="2" type="ORF">DFH01_00010</name>
</gene>
<protein>
    <submittedName>
        <fullName evidence="2">Uncharacterized protein</fullName>
    </submittedName>
</protein>